<dbReference type="InterPro" id="IPR036250">
    <property type="entry name" value="AcylCo_DH-like_C"/>
</dbReference>
<evidence type="ECO:0000256" key="6">
    <source>
        <dbReference type="RuleBase" id="RU362125"/>
    </source>
</evidence>
<keyword evidence="5 6" id="KW-0560">Oxidoreductase</keyword>
<dbReference type="SUPFAM" id="SSF47203">
    <property type="entry name" value="Acyl-CoA dehydrogenase C-terminal domain-like"/>
    <property type="match status" value="1"/>
</dbReference>
<accession>A0Y7S9</accession>
<evidence type="ECO:0000259" key="9">
    <source>
        <dbReference type="Pfam" id="PF02771"/>
    </source>
</evidence>
<dbReference type="Pfam" id="PF02770">
    <property type="entry name" value="Acyl-CoA_dh_M"/>
    <property type="match status" value="1"/>
</dbReference>
<dbReference type="InterPro" id="IPR037069">
    <property type="entry name" value="AcylCoA_DH/ox_N_sf"/>
</dbReference>
<dbReference type="OrthoDB" id="7053515at2"/>
<dbReference type="CDD" id="cd00567">
    <property type="entry name" value="ACAD"/>
    <property type="match status" value="1"/>
</dbReference>
<dbReference type="EMBL" id="AAVT01000001">
    <property type="protein sequence ID" value="EAW32183.1"/>
    <property type="molecule type" value="Genomic_DNA"/>
</dbReference>
<evidence type="ECO:0000259" key="8">
    <source>
        <dbReference type="Pfam" id="PF02770"/>
    </source>
</evidence>
<dbReference type="Gene3D" id="2.40.110.10">
    <property type="entry name" value="Butyryl-CoA Dehydrogenase, subunit A, domain 2"/>
    <property type="match status" value="1"/>
</dbReference>
<dbReference type="Pfam" id="PF00441">
    <property type="entry name" value="Acyl-CoA_dh_1"/>
    <property type="match status" value="1"/>
</dbReference>
<dbReference type="PANTHER" id="PTHR43884">
    <property type="entry name" value="ACYL-COA DEHYDROGENASE"/>
    <property type="match status" value="1"/>
</dbReference>
<keyword evidence="3 6" id="KW-0285">Flavoprotein</keyword>
<name>A0Y7S9_9GAMM</name>
<feature type="domain" description="Acyl-CoA dehydrogenase/oxidase N-terminal" evidence="9">
    <location>
        <begin position="6"/>
        <end position="120"/>
    </location>
</feature>
<comment type="cofactor">
    <cofactor evidence="1 6">
        <name>FAD</name>
        <dbReference type="ChEBI" id="CHEBI:57692"/>
    </cofactor>
</comment>
<dbReference type="GO" id="GO:0003995">
    <property type="term" value="F:acyl-CoA dehydrogenase activity"/>
    <property type="evidence" value="ECO:0007669"/>
    <property type="project" value="TreeGrafter"/>
</dbReference>
<dbReference type="STRING" id="247633.GP2143_13046"/>
<dbReference type="Gene3D" id="1.10.540.10">
    <property type="entry name" value="Acyl-CoA dehydrogenase/oxidase, N-terminal domain"/>
    <property type="match status" value="1"/>
</dbReference>
<feature type="domain" description="Acyl-CoA oxidase/dehydrogenase middle" evidence="8">
    <location>
        <begin position="140"/>
        <end position="215"/>
    </location>
</feature>
<protein>
    <submittedName>
        <fullName evidence="10">Putative acyl-CoA dehydrogenase</fullName>
    </submittedName>
</protein>
<gene>
    <name evidence="10" type="ORF">GP2143_13046</name>
</gene>
<reference evidence="10 11" key="1">
    <citation type="journal article" date="2010" name="J. Bacteriol.">
        <title>Genome sequence of the oligotrophic marine Gammaproteobacterium HTCC2143, isolated from the Oregon Coast.</title>
        <authorList>
            <person name="Oh H.M."/>
            <person name="Kang I."/>
            <person name="Ferriera S."/>
            <person name="Giovannoni S.J."/>
            <person name="Cho J.C."/>
        </authorList>
    </citation>
    <scope>NUCLEOTIDE SEQUENCE [LARGE SCALE GENOMIC DNA]</scope>
    <source>
        <strain evidence="10 11">HTCC2143</strain>
    </source>
</reference>
<evidence type="ECO:0000256" key="3">
    <source>
        <dbReference type="ARBA" id="ARBA00022630"/>
    </source>
</evidence>
<feature type="domain" description="Acyl-CoA dehydrogenase/oxidase C-terminal" evidence="7">
    <location>
        <begin position="229"/>
        <end position="371"/>
    </location>
</feature>
<evidence type="ECO:0000259" key="7">
    <source>
        <dbReference type="Pfam" id="PF00441"/>
    </source>
</evidence>
<proteinExistence type="inferred from homology"/>
<dbReference type="PANTHER" id="PTHR43884:SF20">
    <property type="entry name" value="ACYL-COA DEHYDROGENASE FADE28"/>
    <property type="match status" value="1"/>
</dbReference>
<dbReference type="AlphaFoldDB" id="A0Y7S9"/>
<evidence type="ECO:0000313" key="10">
    <source>
        <dbReference type="EMBL" id="EAW32183.1"/>
    </source>
</evidence>
<dbReference type="Proteomes" id="UP000004931">
    <property type="component" value="Unassembled WGS sequence"/>
</dbReference>
<sequence>MPLVLNEEQSMLKDAAAGFLAEKAPVAALRALRDERNADGFSRDLWQEMAEMGWAGIAIPENYGGLDYGYVGLGLILEEMGRQLTVSPMQSSVLVGATLINLAGNDAQKQALLPAIAEGKLLVSLALQEGRHHRPAHTALTATANGDGFSLSGEKVMVLDAHVADKMIIAARTSGEAGDTAGVSLFLVDGDVQGLSCERVIMVDSRNAGKVTLNNVVVSKGDLIGELDGGMAVLEKALSIANIGLSAELLGLCLQSFETTIEYLKQRKQFEALIGSFQSLQHRAADMFAELELGKSMVLAALQAIDNDDDDLALMAAATKAKLCEIAENVTNETIQMHGGIGMTDEYDMGFYMKRARAAQQTFGDYSYQLDRFACLNGF</sequence>
<comment type="caution">
    <text evidence="10">The sequence shown here is derived from an EMBL/GenBank/DDBJ whole genome shotgun (WGS) entry which is preliminary data.</text>
</comment>
<dbReference type="SUPFAM" id="SSF56645">
    <property type="entry name" value="Acyl-CoA dehydrogenase NM domain-like"/>
    <property type="match status" value="1"/>
</dbReference>
<dbReference type="eggNOG" id="COG1960">
    <property type="taxonomic scope" value="Bacteria"/>
</dbReference>
<comment type="similarity">
    <text evidence="2 6">Belongs to the acyl-CoA dehydrogenase family.</text>
</comment>
<evidence type="ECO:0000256" key="2">
    <source>
        <dbReference type="ARBA" id="ARBA00009347"/>
    </source>
</evidence>
<keyword evidence="4 6" id="KW-0274">FAD</keyword>
<dbReference type="GO" id="GO:0050660">
    <property type="term" value="F:flavin adenine dinucleotide binding"/>
    <property type="evidence" value="ECO:0007669"/>
    <property type="project" value="InterPro"/>
</dbReference>
<dbReference type="InterPro" id="IPR006091">
    <property type="entry name" value="Acyl-CoA_Oxase/DH_mid-dom"/>
</dbReference>
<dbReference type="InterPro" id="IPR009075">
    <property type="entry name" value="AcylCo_DH/oxidase_C"/>
</dbReference>
<evidence type="ECO:0000256" key="1">
    <source>
        <dbReference type="ARBA" id="ARBA00001974"/>
    </source>
</evidence>
<dbReference type="InterPro" id="IPR013786">
    <property type="entry name" value="AcylCoA_DH/ox_N"/>
</dbReference>
<evidence type="ECO:0000256" key="5">
    <source>
        <dbReference type="ARBA" id="ARBA00023002"/>
    </source>
</evidence>
<dbReference type="Gene3D" id="1.20.140.10">
    <property type="entry name" value="Butyryl-CoA Dehydrogenase, subunit A, domain 3"/>
    <property type="match status" value="1"/>
</dbReference>
<evidence type="ECO:0000256" key="4">
    <source>
        <dbReference type="ARBA" id="ARBA00022827"/>
    </source>
</evidence>
<dbReference type="InterPro" id="IPR009100">
    <property type="entry name" value="AcylCoA_DH/oxidase_NM_dom_sf"/>
</dbReference>
<evidence type="ECO:0000313" key="11">
    <source>
        <dbReference type="Proteomes" id="UP000004931"/>
    </source>
</evidence>
<dbReference type="Pfam" id="PF02771">
    <property type="entry name" value="Acyl-CoA_dh_N"/>
    <property type="match status" value="1"/>
</dbReference>
<dbReference type="InterPro" id="IPR046373">
    <property type="entry name" value="Acyl-CoA_Oxase/DH_mid-dom_sf"/>
</dbReference>
<organism evidence="10 11">
    <name type="scientific">marine gamma proteobacterium HTCC2143</name>
    <dbReference type="NCBI Taxonomy" id="247633"/>
    <lineage>
        <taxon>Bacteria</taxon>
        <taxon>Pseudomonadati</taxon>
        <taxon>Pseudomonadota</taxon>
        <taxon>Gammaproteobacteria</taxon>
        <taxon>Cellvibrionales</taxon>
        <taxon>Spongiibacteraceae</taxon>
        <taxon>BD1-7 clade</taxon>
    </lineage>
</organism>
<keyword evidence="11" id="KW-1185">Reference proteome</keyword>